<dbReference type="AlphaFoldDB" id="A0A450UE26"/>
<protein>
    <submittedName>
        <fullName evidence="1">Uncharacterized protein</fullName>
    </submittedName>
</protein>
<proteinExistence type="predicted"/>
<dbReference type="EMBL" id="CAADFH010000013">
    <property type="protein sequence ID" value="VFJ90754.1"/>
    <property type="molecule type" value="Genomic_DNA"/>
</dbReference>
<name>A0A450UE26_9GAMM</name>
<accession>A0A450UE26</accession>
<organism evidence="1">
    <name type="scientific">Candidatus Kentrum sp. LFY</name>
    <dbReference type="NCBI Taxonomy" id="2126342"/>
    <lineage>
        <taxon>Bacteria</taxon>
        <taxon>Pseudomonadati</taxon>
        <taxon>Pseudomonadota</taxon>
        <taxon>Gammaproteobacteria</taxon>
        <taxon>Candidatus Kentrum</taxon>
    </lineage>
</organism>
<gene>
    <name evidence="1" type="ORF">BECKLFY1418A_GA0070994_101312</name>
</gene>
<sequence length="101" mass="11794">MDFDIEGMERTVWFGLGLLPLHLEGRMRWNQNSIGARVAGEGYAGAFYRTVHDKGSEVWIGCHWCERRVVTNGRILPGKFRLYTVFLFQDFRVNHCFLPSR</sequence>
<evidence type="ECO:0000313" key="1">
    <source>
        <dbReference type="EMBL" id="VFJ90754.1"/>
    </source>
</evidence>
<reference evidence="1" key="1">
    <citation type="submission" date="2019-02" db="EMBL/GenBank/DDBJ databases">
        <authorList>
            <person name="Gruber-Vodicka R. H."/>
            <person name="Seah K. B. B."/>
        </authorList>
    </citation>
    <scope>NUCLEOTIDE SEQUENCE</scope>
    <source>
        <strain evidence="1">BECK_M6</strain>
    </source>
</reference>